<comment type="caution">
    <text evidence="1">The sequence shown here is derived from an EMBL/GenBank/DDBJ whole genome shotgun (WGS) entry which is preliminary data.</text>
</comment>
<dbReference type="Proteomes" id="UP000821865">
    <property type="component" value="Chromosome 11"/>
</dbReference>
<reference evidence="1" key="1">
    <citation type="submission" date="2020-05" db="EMBL/GenBank/DDBJ databases">
        <title>Large-scale comparative analyses of tick genomes elucidate their genetic diversity and vector capacities.</title>
        <authorList>
            <person name="Jia N."/>
            <person name="Wang J."/>
            <person name="Shi W."/>
            <person name="Du L."/>
            <person name="Sun Y."/>
            <person name="Zhan W."/>
            <person name="Jiang J."/>
            <person name="Wang Q."/>
            <person name="Zhang B."/>
            <person name="Ji P."/>
            <person name="Sakyi L.B."/>
            <person name="Cui X."/>
            <person name="Yuan T."/>
            <person name="Jiang B."/>
            <person name="Yang W."/>
            <person name="Lam T.T.-Y."/>
            <person name="Chang Q."/>
            <person name="Ding S."/>
            <person name="Wang X."/>
            <person name="Zhu J."/>
            <person name="Ruan X."/>
            <person name="Zhao L."/>
            <person name="Wei J."/>
            <person name="Que T."/>
            <person name="Du C."/>
            <person name="Cheng J."/>
            <person name="Dai P."/>
            <person name="Han X."/>
            <person name="Huang E."/>
            <person name="Gao Y."/>
            <person name="Liu J."/>
            <person name="Shao H."/>
            <person name="Ye R."/>
            <person name="Li L."/>
            <person name="Wei W."/>
            <person name="Wang X."/>
            <person name="Wang C."/>
            <person name="Yang T."/>
            <person name="Huo Q."/>
            <person name="Li W."/>
            <person name="Guo W."/>
            <person name="Chen H."/>
            <person name="Zhou L."/>
            <person name="Ni X."/>
            <person name="Tian J."/>
            <person name="Zhou Y."/>
            <person name="Sheng Y."/>
            <person name="Liu T."/>
            <person name="Pan Y."/>
            <person name="Xia L."/>
            <person name="Li J."/>
            <person name="Zhao F."/>
            <person name="Cao W."/>
        </authorList>
    </citation>
    <scope>NUCLEOTIDE SEQUENCE</scope>
    <source>
        <strain evidence="1">Dsil-2018</strain>
    </source>
</reference>
<accession>A0ACB8DKU7</accession>
<name>A0ACB8DKU7_DERSI</name>
<evidence type="ECO:0000313" key="1">
    <source>
        <dbReference type="EMBL" id="KAH7971293.1"/>
    </source>
</evidence>
<proteinExistence type="predicted"/>
<protein>
    <submittedName>
        <fullName evidence="1">Uncharacterized protein</fullName>
    </submittedName>
</protein>
<dbReference type="EMBL" id="CM023480">
    <property type="protein sequence ID" value="KAH7971293.1"/>
    <property type="molecule type" value="Genomic_DNA"/>
</dbReference>
<organism evidence="1 2">
    <name type="scientific">Dermacentor silvarum</name>
    <name type="common">Tick</name>
    <dbReference type="NCBI Taxonomy" id="543639"/>
    <lineage>
        <taxon>Eukaryota</taxon>
        <taxon>Metazoa</taxon>
        <taxon>Ecdysozoa</taxon>
        <taxon>Arthropoda</taxon>
        <taxon>Chelicerata</taxon>
        <taxon>Arachnida</taxon>
        <taxon>Acari</taxon>
        <taxon>Parasitiformes</taxon>
        <taxon>Ixodida</taxon>
        <taxon>Ixodoidea</taxon>
        <taxon>Ixodidae</taxon>
        <taxon>Rhipicephalinae</taxon>
        <taxon>Dermacentor</taxon>
    </lineage>
</organism>
<gene>
    <name evidence="1" type="ORF">HPB49_021117</name>
</gene>
<evidence type="ECO:0000313" key="2">
    <source>
        <dbReference type="Proteomes" id="UP000821865"/>
    </source>
</evidence>
<keyword evidence="2" id="KW-1185">Reference proteome</keyword>
<sequence>MVYTAFAFALLVLAMSLAALVERTEAVPGTITDRRCSVAGETYRTARAGCAETTCDRRSIRGGCGGGIVRGCFCRPGLYRNRQRVCVLPAECH</sequence>